<dbReference type="Proteomes" id="UP000555546">
    <property type="component" value="Unassembled WGS sequence"/>
</dbReference>
<dbReference type="InterPro" id="IPR015946">
    <property type="entry name" value="KH_dom-like_a/b"/>
</dbReference>
<dbReference type="AlphaFoldDB" id="A0A7W9B0S1"/>
<evidence type="ECO:0000313" key="2">
    <source>
        <dbReference type="Proteomes" id="UP000555546"/>
    </source>
</evidence>
<dbReference type="PANTHER" id="PTHR39624:SF2">
    <property type="entry name" value="OSMC-LIKE PROTEIN"/>
    <property type="match status" value="1"/>
</dbReference>
<evidence type="ECO:0000313" key="1">
    <source>
        <dbReference type="EMBL" id="MBB5703926.1"/>
    </source>
</evidence>
<gene>
    <name evidence="1" type="ORF">FHS76_003841</name>
</gene>
<organism evidence="1 2">
    <name type="scientific">Brucella daejeonensis</name>
    <dbReference type="NCBI Taxonomy" id="659015"/>
    <lineage>
        <taxon>Bacteria</taxon>
        <taxon>Pseudomonadati</taxon>
        <taxon>Pseudomonadota</taxon>
        <taxon>Alphaproteobacteria</taxon>
        <taxon>Hyphomicrobiales</taxon>
        <taxon>Brucellaceae</taxon>
        <taxon>Brucella/Ochrobactrum group</taxon>
        <taxon>Brucella</taxon>
    </lineage>
</organism>
<reference evidence="1 2" key="1">
    <citation type="submission" date="2020-08" db="EMBL/GenBank/DDBJ databases">
        <title>Genomic Encyclopedia of Type Strains, Phase IV (KMG-IV): sequencing the most valuable type-strain genomes for metagenomic binning, comparative biology and taxonomic classification.</title>
        <authorList>
            <person name="Goeker M."/>
        </authorList>
    </citation>
    <scope>NUCLEOTIDE SEQUENCE [LARGE SCALE GENOMIC DNA]</scope>
    <source>
        <strain evidence="1 2">DSM 26944</strain>
    </source>
</reference>
<name>A0A7W9B0S1_9HYPH</name>
<proteinExistence type="predicted"/>
<keyword evidence="2" id="KW-1185">Reference proteome</keyword>
<dbReference type="SUPFAM" id="SSF82784">
    <property type="entry name" value="OsmC-like"/>
    <property type="match status" value="1"/>
</dbReference>
<dbReference type="InterPro" id="IPR003718">
    <property type="entry name" value="OsmC/Ohr_fam"/>
</dbReference>
<dbReference type="InterPro" id="IPR036102">
    <property type="entry name" value="OsmC/Ohrsf"/>
</dbReference>
<dbReference type="Pfam" id="PF02566">
    <property type="entry name" value="OsmC"/>
    <property type="match status" value="1"/>
</dbReference>
<comment type="caution">
    <text evidence="1">The sequence shown here is derived from an EMBL/GenBank/DDBJ whole genome shotgun (WGS) entry which is preliminary data.</text>
</comment>
<dbReference type="Gene3D" id="3.30.300.20">
    <property type="match status" value="1"/>
</dbReference>
<accession>A0A7W9B0S1</accession>
<dbReference type="PANTHER" id="PTHR39624">
    <property type="entry name" value="PROTEIN INVOLVED IN RIMO-MEDIATED BETA-METHYLTHIOLATION OF RIBOSOMAL PROTEIN S12 YCAO"/>
    <property type="match status" value="1"/>
</dbReference>
<dbReference type="EMBL" id="JACIJG010000020">
    <property type="protein sequence ID" value="MBB5703926.1"/>
    <property type="molecule type" value="Genomic_DNA"/>
</dbReference>
<protein>
    <submittedName>
        <fullName evidence="1">Putative redox protein</fullName>
    </submittedName>
</protein>
<sequence>MTPQENTSDFWEVVVATDPTNPHGLVGRVGATQFSIGVKDGASGMSPDLDPYDLLNASLAACTAMTVRFQAQRRELSLERVEVGVSFQHAADVDKASFQRMLVLEGDLDEQERAFLLEAANLCPVSKILRTGADIHTRLDAATSDYNASTSSSYADDLAELEIPNIDPD</sequence>
<dbReference type="RefSeq" id="WP_183656521.1">
    <property type="nucleotide sequence ID" value="NZ_JACIJG010000020.1"/>
</dbReference>